<sequence length="111" mass="12204">MADWNDAFSGPNPSCQWERVDPCPQVPSQSTVSLDVMDVGMPEYHCSTIAQSQHHHHEAGASWPPHLSVGYPVHYSSFEETQDVQTGSAFAADRDRPITISSYTTLGNAFP</sequence>
<dbReference type="Proteomes" id="UP001213000">
    <property type="component" value="Unassembled WGS sequence"/>
</dbReference>
<keyword evidence="2" id="KW-1185">Reference proteome</keyword>
<accession>A0AAD5VJ85</accession>
<evidence type="ECO:0000313" key="1">
    <source>
        <dbReference type="EMBL" id="KAJ3552219.1"/>
    </source>
</evidence>
<reference evidence="1" key="1">
    <citation type="submission" date="2022-07" db="EMBL/GenBank/DDBJ databases">
        <title>Genome Sequence of Leucocoprinus birnbaumii.</title>
        <authorList>
            <person name="Buettner E."/>
        </authorList>
    </citation>
    <scope>NUCLEOTIDE SEQUENCE</scope>
    <source>
        <strain evidence="1">VT141</strain>
    </source>
</reference>
<comment type="caution">
    <text evidence="1">The sequence shown here is derived from an EMBL/GenBank/DDBJ whole genome shotgun (WGS) entry which is preliminary data.</text>
</comment>
<dbReference type="AlphaFoldDB" id="A0AAD5VJ85"/>
<protein>
    <submittedName>
        <fullName evidence="1">Uncharacterized protein</fullName>
    </submittedName>
</protein>
<evidence type="ECO:0000313" key="2">
    <source>
        <dbReference type="Proteomes" id="UP001213000"/>
    </source>
</evidence>
<proteinExistence type="predicted"/>
<dbReference type="EMBL" id="JANIEX010002086">
    <property type="protein sequence ID" value="KAJ3552219.1"/>
    <property type="molecule type" value="Genomic_DNA"/>
</dbReference>
<gene>
    <name evidence="1" type="ORF">NP233_g12933</name>
</gene>
<organism evidence="1 2">
    <name type="scientific">Leucocoprinus birnbaumii</name>
    <dbReference type="NCBI Taxonomy" id="56174"/>
    <lineage>
        <taxon>Eukaryota</taxon>
        <taxon>Fungi</taxon>
        <taxon>Dikarya</taxon>
        <taxon>Basidiomycota</taxon>
        <taxon>Agaricomycotina</taxon>
        <taxon>Agaricomycetes</taxon>
        <taxon>Agaricomycetidae</taxon>
        <taxon>Agaricales</taxon>
        <taxon>Agaricineae</taxon>
        <taxon>Agaricaceae</taxon>
        <taxon>Leucocoprinus</taxon>
    </lineage>
</organism>
<name>A0AAD5VJ85_9AGAR</name>